<dbReference type="PANTHER" id="PTHR30511:SF0">
    <property type="entry name" value="ALANINE RACEMASE, CATABOLIC-RELATED"/>
    <property type="match status" value="1"/>
</dbReference>
<feature type="active site" description="Proton acceptor; specific for L-alanine" evidence="4">
    <location>
        <position position="271"/>
    </location>
</feature>
<dbReference type="InterPro" id="IPR000821">
    <property type="entry name" value="Ala_racemase"/>
</dbReference>
<dbReference type="SUPFAM" id="SSF51419">
    <property type="entry name" value="PLP-binding barrel"/>
    <property type="match status" value="1"/>
</dbReference>
<evidence type="ECO:0000313" key="7">
    <source>
        <dbReference type="Proteomes" id="UP001491552"/>
    </source>
</evidence>
<dbReference type="EC" id="5.1.1.1" evidence="4"/>
<feature type="domain" description="Alanine racemase C-terminal" evidence="5">
    <location>
        <begin position="250"/>
        <end position="378"/>
    </location>
</feature>
<evidence type="ECO:0000256" key="4">
    <source>
        <dbReference type="HAMAP-Rule" id="MF_01201"/>
    </source>
</evidence>
<dbReference type="Gene3D" id="3.20.20.10">
    <property type="entry name" value="Alanine racemase"/>
    <property type="match status" value="1"/>
</dbReference>
<feature type="binding site" evidence="4">
    <location>
        <position position="136"/>
    </location>
    <ligand>
        <name>substrate</name>
    </ligand>
</feature>
<accession>A0ABV1G6B5</accession>
<dbReference type="InterPro" id="IPR011079">
    <property type="entry name" value="Ala_racemase_C"/>
</dbReference>
<dbReference type="SUPFAM" id="SSF50621">
    <property type="entry name" value="Alanine racemase C-terminal domain-like"/>
    <property type="match status" value="1"/>
</dbReference>
<sequence length="391" mass="43720">MDYLKRTWADISLDNLNHNYQQLRAKIPSGCRLLGVVKADAYGHGAVPISRHLCELGAEFLAVSNLEEAMQLRRGGIRRPILILGYTPPAYARDLVAMGLRQEVHSLEYARALHEELKGSERRLKVHIKLDTGMSRLGFFAYDHPKTVEELKEVAQMPKLLIEGIFMHFPVADSIDGADANFTHTQFERFTQMLSALKGVGIEPEIRHCCNSGATILYPEYALDMVRPGIATYGVLPSEDLRGMIDLRPVMSLRSTIFQIRDFEPNITISYGRTYTTEDPARIAVVGIGYADGFPRSLSSNVSFLLHGRRVPQVGRICMDMCMVDITRVPEAKVGDVVTVFGEDGGDSIEVTSLANRLGTIPYELMCGINKRIPRIYLNGEDETEVLQYIV</sequence>
<evidence type="ECO:0000256" key="1">
    <source>
        <dbReference type="ARBA" id="ARBA00001933"/>
    </source>
</evidence>
<dbReference type="PROSITE" id="PS00395">
    <property type="entry name" value="ALANINE_RACEMASE"/>
    <property type="match status" value="1"/>
</dbReference>
<dbReference type="GO" id="GO:0008784">
    <property type="term" value="F:alanine racemase activity"/>
    <property type="evidence" value="ECO:0007669"/>
    <property type="project" value="UniProtKB-EC"/>
</dbReference>
<comment type="caution">
    <text evidence="6">The sequence shown here is derived from an EMBL/GenBank/DDBJ whole genome shotgun (WGS) entry which is preliminary data.</text>
</comment>
<comment type="catalytic activity">
    <reaction evidence="4">
        <text>L-alanine = D-alanine</text>
        <dbReference type="Rhea" id="RHEA:20249"/>
        <dbReference type="ChEBI" id="CHEBI:57416"/>
        <dbReference type="ChEBI" id="CHEBI:57972"/>
        <dbReference type="EC" id="5.1.1.1"/>
    </reaction>
</comment>
<dbReference type="HAMAP" id="MF_01201">
    <property type="entry name" value="Ala_racemase"/>
    <property type="match status" value="1"/>
</dbReference>
<dbReference type="InterPro" id="IPR001608">
    <property type="entry name" value="Ala_racemase_N"/>
</dbReference>
<evidence type="ECO:0000259" key="5">
    <source>
        <dbReference type="SMART" id="SM01005"/>
    </source>
</evidence>
<dbReference type="PRINTS" id="PR00992">
    <property type="entry name" value="ALARACEMASE"/>
</dbReference>
<dbReference type="RefSeq" id="WP_349135653.1">
    <property type="nucleotide sequence ID" value="NZ_JBBMFF010000205.1"/>
</dbReference>
<gene>
    <name evidence="6" type="primary">alr</name>
    <name evidence="6" type="ORF">WMO66_06810</name>
</gene>
<dbReference type="Gene3D" id="2.40.37.10">
    <property type="entry name" value="Lyase, Ornithine Decarboxylase, Chain A, domain 1"/>
    <property type="match status" value="1"/>
</dbReference>
<feature type="active site" description="Proton acceptor; specific for D-alanine" evidence="4">
    <location>
        <position position="38"/>
    </location>
</feature>
<dbReference type="Pfam" id="PF00842">
    <property type="entry name" value="Ala_racemase_C"/>
    <property type="match status" value="1"/>
</dbReference>
<feature type="binding site" evidence="4">
    <location>
        <position position="319"/>
    </location>
    <ligand>
        <name>substrate</name>
    </ligand>
</feature>
<evidence type="ECO:0000256" key="3">
    <source>
        <dbReference type="ARBA" id="ARBA00023235"/>
    </source>
</evidence>
<dbReference type="EMBL" id="JBBMFF010000205">
    <property type="protein sequence ID" value="MEQ2510957.1"/>
    <property type="molecule type" value="Genomic_DNA"/>
</dbReference>
<comment type="similarity">
    <text evidence="4">Belongs to the alanine racemase family.</text>
</comment>
<dbReference type="PANTHER" id="PTHR30511">
    <property type="entry name" value="ALANINE RACEMASE"/>
    <property type="match status" value="1"/>
</dbReference>
<keyword evidence="3 4" id="KW-0413">Isomerase</keyword>
<reference evidence="6 7" key="1">
    <citation type="submission" date="2024-03" db="EMBL/GenBank/DDBJ databases">
        <title>Human intestinal bacterial collection.</title>
        <authorList>
            <person name="Pauvert C."/>
            <person name="Hitch T.C.A."/>
            <person name="Clavel T."/>
        </authorList>
    </citation>
    <scope>NUCLEOTIDE SEQUENCE [LARGE SCALE GENOMIC DNA]</scope>
    <source>
        <strain evidence="6 7">CLA-AA-H192</strain>
    </source>
</reference>
<organism evidence="6 7">
    <name type="scientific">Faecousia intestinalis</name>
    <dbReference type="NCBI Taxonomy" id="3133167"/>
    <lineage>
        <taxon>Bacteria</taxon>
        <taxon>Bacillati</taxon>
        <taxon>Bacillota</taxon>
        <taxon>Clostridia</taxon>
        <taxon>Eubacteriales</taxon>
        <taxon>Oscillospiraceae</taxon>
        <taxon>Faecousia</taxon>
    </lineage>
</organism>
<evidence type="ECO:0000256" key="2">
    <source>
        <dbReference type="ARBA" id="ARBA00022898"/>
    </source>
</evidence>
<dbReference type="Proteomes" id="UP001491552">
    <property type="component" value="Unassembled WGS sequence"/>
</dbReference>
<comment type="pathway">
    <text evidence="4">Amino-acid biosynthesis; D-alanine biosynthesis; D-alanine from L-alanine: step 1/1.</text>
</comment>
<dbReference type="InterPro" id="IPR009006">
    <property type="entry name" value="Ala_racemase/Decarboxylase_C"/>
</dbReference>
<keyword evidence="2 4" id="KW-0663">Pyridoxal phosphate</keyword>
<keyword evidence="7" id="KW-1185">Reference proteome</keyword>
<evidence type="ECO:0000313" key="6">
    <source>
        <dbReference type="EMBL" id="MEQ2510957.1"/>
    </source>
</evidence>
<dbReference type="InterPro" id="IPR020622">
    <property type="entry name" value="Ala_racemase_pyridoxalP-BS"/>
</dbReference>
<comment type="cofactor">
    <cofactor evidence="1 4">
        <name>pyridoxal 5'-phosphate</name>
        <dbReference type="ChEBI" id="CHEBI:597326"/>
    </cofactor>
</comment>
<dbReference type="NCBIfam" id="TIGR00492">
    <property type="entry name" value="alr"/>
    <property type="match status" value="1"/>
</dbReference>
<dbReference type="SMART" id="SM01005">
    <property type="entry name" value="Ala_racemase_C"/>
    <property type="match status" value="1"/>
</dbReference>
<proteinExistence type="inferred from homology"/>
<feature type="modified residue" description="N6-(pyridoxal phosphate)lysine" evidence="4">
    <location>
        <position position="38"/>
    </location>
</feature>
<comment type="function">
    <text evidence="4">Catalyzes the interconversion of L-alanine and D-alanine. May also act on other amino acids.</text>
</comment>
<dbReference type="Pfam" id="PF01168">
    <property type="entry name" value="Ala_racemase_N"/>
    <property type="match status" value="1"/>
</dbReference>
<name>A0ABV1G6B5_9FIRM</name>
<protein>
    <recommendedName>
        <fullName evidence="4">Alanine racemase</fullName>
        <ecNumber evidence="4">5.1.1.1</ecNumber>
    </recommendedName>
</protein>
<dbReference type="InterPro" id="IPR029066">
    <property type="entry name" value="PLP-binding_barrel"/>
</dbReference>
<dbReference type="CDD" id="cd00430">
    <property type="entry name" value="PLPDE_III_AR"/>
    <property type="match status" value="1"/>
</dbReference>